<sequence>MPTLLAINNYHYRRGGADVVYLEQSRLLREQGWHVADFAMQHPSNEASDYGDHFAEEIEFGHGYGALTKARHAAKIIYSFESAAKLRRLIEKVKPDVVHAHNVYHHLSPSVLKAAHDCGVPVVLTAHDLKLLCPAYSMLSHGQVCEDCNSRGRKALLEKRCMKGSLALSGLIYLESSLHDALGLYRKHVDRVISPSRFLMNKFSEWQWDGAPLAHVPNFADVGALRPQYQPGQHFVYFGRLSREKGLLTLVDAVAKAGVELWMIGTGPLEAELQQRVAETGANVRFCGFQKGEALWQLVRDSRAIVLASECYENAPLTIIEAYACGKPAIGAAIGGIPELIRPGETGAVFESGNSDDLARVLREYARMDDADVADQGRMARAWAEQDFTVERHVSRLLQVYRDIGVKLDSGEATREMEYAA</sequence>
<dbReference type="CDD" id="cd03801">
    <property type="entry name" value="GT4_PimA-like"/>
    <property type="match status" value="1"/>
</dbReference>
<accession>A0ABS2BHQ1</accession>
<dbReference type="Proteomes" id="UP000809431">
    <property type="component" value="Unassembled WGS sequence"/>
</dbReference>
<evidence type="ECO:0000259" key="1">
    <source>
        <dbReference type="Pfam" id="PF00534"/>
    </source>
</evidence>
<evidence type="ECO:0000313" key="4">
    <source>
        <dbReference type="Proteomes" id="UP000809431"/>
    </source>
</evidence>
<dbReference type="SUPFAM" id="SSF53756">
    <property type="entry name" value="UDP-Glycosyltransferase/glycogen phosphorylase"/>
    <property type="match status" value="1"/>
</dbReference>
<dbReference type="InterPro" id="IPR001296">
    <property type="entry name" value="Glyco_trans_1"/>
</dbReference>
<protein>
    <submittedName>
        <fullName evidence="3">Glycosyltransferase family 4 protein</fullName>
    </submittedName>
</protein>
<gene>
    <name evidence="3" type="ORF">JMJ54_04785</name>
</gene>
<dbReference type="Pfam" id="PF13439">
    <property type="entry name" value="Glyco_transf_4"/>
    <property type="match status" value="1"/>
</dbReference>
<dbReference type="InterPro" id="IPR028098">
    <property type="entry name" value="Glyco_trans_4-like_N"/>
</dbReference>
<dbReference type="InterPro" id="IPR050194">
    <property type="entry name" value="Glycosyltransferase_grp1"/>
</dbReference>
<name>A0ABS2BHQ1_9NEIS</name>
<feature type="domain" description="Glycosyltransferase subfamily 4-like N-terminal" evidence="2">
    <location>
        <begin position="15"/>
        <end position="222"/>
    </location>
</feature>
<dbReference type="RefSeq" id="WP_203536783.1">
    <property type="nucleotide sequence ID" value="NZ_JAESND010000001.1"/>
</dbReference>
<dbReference type="PANTHER" id="PTHR45947">
    <property type="entry name" value="SULFOQUINOVOSYL TRANSFERASE SQD2"/>
    <property type="match status" value="1"/>
</dbReference>
<evidence type="ECO:0000259" key="2">
    <source>
        <dbReference type="Pfam" id="PF13439"/>
    </source>
</evidence>
<keyword evidence="4" id="KW-1185">Reference proteome</keyword>
<dbReference type="Pfam" id="PF00534">
    <property type="entry name" value="Glycos_transf_1"/>
    <property type="match status" value="1"/>
</dbReference>
<reference evidence="3 4" key="1">
    <citation type="submission" date="2021-01" db="EMBL/GenBank/DDBJ databases">
        <title>Draft Genome Sequence and Polyhydroxyalkanoate Biosynthetic Potential of Jeongeupia naejangsanensis Type Strain DSM 24253.</title>
        <authorList>
            <person name="Turrini P."/>
            <person name="Artuso I."/>
            <person name="Lugli G.A."/>
            <person name="Frangipani E."/>
            <person name="Ventura M."/>
            <person name="Visca P."/>
        </authorList>
    </citation>
    <scope>NUCLEOTIDE SEQUENCE [LARGE SCALE GENOMIC DNA]</scope>
    <source>
        <strain evidence="3 4">DSM 24253</strain>
    </source>
</reference>
<comment type="caution">
    <text evidence="3">The sequence shown here is derived from an EMBL/GenBank/DDBJ whole genome shotgun (WGS) entry which is preliminary data.</text>
</comment>
<evidence type="ECO:0000313" key="3">
    <source>
        <dbReference type="EMBL" id="MBM3115138.1"/>
    </source>
</evidence>
<proteinExistence type="predicted"/>
<organism evidence="3 4">
    <name type="scientific">Jeongeupia naejangsanensis</name>
    <dbReference type="NCBI Taxonomy" id="613195"/>
    <lineage>
        <taxon>Bacteria</taxon>
        <taxon>Pseudomonadati</taxon>
        <taxon>Pseudomonadota</taxon>
        <taxon>Betaproteobacteria</taxon>
        <taxon>Neisseriales</taxon>
        <taxon>Chitinibacteraceae</taxon>
        <taxon>Jeongeupia</taxon>
    </lineage>
</organism>
<feature type="domain" description="Glycosyl transferase family 1" evidence="1">
    <location>
        <begin position="235"/>
        <end position="367"/>
    </location>
</feature>
<dbReference type="EMBL" id="JAESND010000001">
    <property type="protein sequence ID" value="MBM3115138.1"/>
    <property type="molecule type" value="Genomic_DNA"/>
</dbReference>
<dbReference type="Gene3D" id="3.40.50.2000">
    <property type="entry name" value="Glycogen Phosphorylase B"/>
    <property type="match status" value="2"/>
</dbReference>
<dbReference type="PANTHER" id="PTHR45947:SF13">
    <property type="entry name" value="TRANSFERASE"/>
    <property type="match status" value="1"/>
</dbReference>